<dbReference type="PROSITE" id="PS51634">
    <property type="entry name" value="CRC"/>
    <property type="match status" value="1"/>
</dbReference>
<dbReference type="PANTHER" id="PTHR12446:SF34">
    <property type="entry name" value="PROTEIN LIN-54 HOMOLOG"/>
    <property type="match status" value="1"/>
</dbReference>
<evidence type="ECO:0000256" key="3">
    <source>
        <dbReference type="ARBA" id="ARBA00023242"/>
    </source>
</evidence>
<organism evidence="6 7">
    <name type="scientific">Chrysophaeum taylorii</name>
    <dbReference type="NCBI Taxonomy" id="2483200"/>
    <lineage>
        <taxon>Eukaryota</taxon>
        <taxon>Sar</taxon>
        <taxon>Stramenopiles</taxon>
        <taxon>Ochrophyta</taxon>
        <taxon>Pelagophyceae</taxon>
        <taxon>Pelagomonadales</taxon>
        <taxon>Pelagomonadaceae</taxon>
        <taxon>Chrysophaeum</taxon>
    </lineage>
</organism>
<dbReference type="InterPro" id="IPR028307">
    <property type="entry name" value="Lin-54_fam"/>
</dbReference>
<keyword evidence="3" id="KW-0539">Nucleus</keyword>
<feature type="domain" description="CRC" evidence="5">
    <location>
        <begin position="105"/>
        <end position="227"/>
    </location>
</feature>
<sequence length="490" mass="54053">MSYASPSRTIESPFSGMAGSVTFSGASPTDWNPLRSPGRRRHAKLPSLETPTKNDLEQAAVVMRQISAPPAPRKKAKRRAPTESVYEEEVPVTPVEPRKRARHAPAKPCNCRRSRCLKLYCECFAAGVYCKHCNCGDCLNEPKISMAEIEKRSRLRQERDGPDSPRFAGRVRHCDGGTPDAPKRKHHKREGCFCKRSRCLKKYCECFEAGLVCDAKCRCSACLNFAGSLELSQARAKSKTPVDDEERKWGLVTTRAIERKQKAAEEALAAANAARDVADRATDLDDAAQVALRIATAAATEGTRASYARRQSERDELRIARAVATATYGAVLETQDEAMATDAATWGHVAARAAQQARAAGRDEAQVQAAAHQIARRHALDSRGGAEDLSRRAKELETRAQDLAKEALASRNTLAPKQLRDKFEKHAAHVRRLKARDGDMAPGLPIHRPLAVKILQCLPSEDLYGSCLVNRDWTDLALDKALWSFFQDDS</sequence>
<feature type="region of interest" description="Disordered" evidence="4">
    <location>
        <begin position="1"/>
        <end position="85"/>
    </location>
</feature>
<feature type="region of interest" description="Disordered" evidence="4">
    <location>
        <begin position="152"/>
        <end position="186"/>
    </location>
</feature>
<reference evidence="6" key="1">
    <citation type="submission" date="2023-01" db="EMBL/GenBank/DDBJ databases">
        <title>Metagenome sequencing of chrysophaentin producing Chrysophaeum taylorii.</title>
        <authorList>
            <person name="Davison J."/>
            <person name="Bewley C."/>
        </authorList>
    </citation>
    <scope>NUCLEOTIDE SEQUENCE</scope>
    <source>
        <strain evidence="6">NIES-1699</strain>
    </source>
</reference>
<feature type="compositionally biased region" description="Basic and acidic residues" evidence="4">
    <location>
        <begin position="152"/>
        <end position="163"/>
    </location>
</feature>
<evidence type="ECO:0000256" key="1">
    <source>
        <dbReference type="ARBA" id="ARBA00004123"/>
    </source>
</evidence>
<comment type="subcellular location">
    <subcellularLocation>
        <location evidence="1">Nucleus</location>
    </subcellularLocation>
</comment>
<dbReference type="InterPro" id="IPR033467">
    <property type="entry name" value="Tesmin/TSO1-like_CXC"/>
</dbReference>
<dbReference type="Proteomes" id="UP001230188">
    <property type="component" value="Unassembled WGS sequence"/>
</dbReference>
<feature type="compositionally biased region" description="Polar residues" evidence="4">
    <location>
        <begin position="1"/>
        <end position="12"/>
    </location>
</feature>
<dbReference type="AlphaFoldDB" id="A0AAD7UCH4"/>
<gene>
    <name evidence="6" type="ORF">CTAYLR_008277</name>
</gene>
<dbReference type="Pfam" id="PF03638">
    <property type="entry name" value="TCR"/>
    <property type="match status" value="2"/>
</dbReference>
<accession>A0AAD7UCH4</accession>
<dbReference type="GO" id="GO:0005634">
    <property type="term" value="C:nucleus"/>
    <property type="evidence" value="ECO:0007669"/>
    <property type="project" value="UniProtKB-SubCell"/>
</dbReference>
<dbReference type="InterPro" id="IPR036047">
    <property type="entry name" value="F-box-like_dom_sf"/>
</dbReference>
<evidence type="ECO:0000256" key="2">
    <source>
        <dbReference type="ARBA" id="ARBA00007267"/>
    </source>
</evidence>
<evidence type="ECO:0000256" key="4">
    <source>
        <dbReference type="SAM" id="MobiDB-lite"/>
    </source>
</evidence>
<dbReference type="EMBL" id="JAQMWT010000446">
    <property type="protein sequence ID" value="KAJ8601159.1"/>
    <property type="molecule type" value="Genomic_DNA"/>
</dbReference>
<dbReference type="InterPro" id="IPR005172">
    <property type="entry name" value="CRC"/>
</dbReference>
<proteinExistence type="inferred from homology"/>
<keyword evidence="7" id="KW-1185">Reference proteome</keyword>
<feature type="compositionally biased region" description="Basic and acidic residues" evidence="4">
    <location>
        <begin position="378"/>
        <end position="391"/>
    </location>
</feature>
<dbReference type="PANTHER" id="PTHR12446">
    <property type="entry name" value="TESMIN/TSO1-RELATED"/>
    <property type="match status" value="1"/>
</dbReference>
<dbReference type="SMART" id="SM01114">
    <property type="entry name" value="CXC"/>
    <property type="match status" value="2"/>
</dbReference>
<comment type="similarity">
    <text evidence="2">Belongs to the lin-54 family.</text>
</comment>
<evidence type="ECO:0000313" key="6">
    <source>
        <dbReference type="EMBL" id="KAJ8601159.1"/>
    </source>
</evidence>
<evidence type="ECO:0000259" key="5">
    <source>
        <dbReference type="PROSITE" id="PS51634"/>
    </source>
</evidence>
<comment type="caution">
    <text evidence="6">The sequence shown here is derived from an EMBL/GenBank/DDBJ whole genome shotgun (WGS) entry which is preliminary data.</text>
</comment>
<feature type="region of interest" description="Disordered" evidence="4">
    <location>
        <begin position="370"/>
        <end position="391"/>
    </location>
</feature>
<dbReference type="GO" id="GO:0006355">
    <property type="term" value="P:regulation of DNA-templated transcription"/>
    <property type="evidence" value="ECO:0007669"/>
    <property type="project" value="TreeGrafter"/>
</dbReference>
<evidence type="ECO:0000313" key="7">
    <source>
        <dbReference type="Proteomes" id="UP001230188"/>
    </source>
</evidence>
<protein>
    <recommendedName>
        <fullName evidence="5">CRC domain-containing protein</fullName>
    </recommendedName>
</protein>
<name>A0AAD7UCH4_9STRA</name>
<dbReference type="SUPFAM" id="SSF81383">
    <property type="entry name" value="F-box domain"/>
    <property type="match status" value="1"/>
</dbReference>
<feature type="compositionally biased region" description="Polar residues" evidence="4">
    <location>
        <begin position="21"/>
        <end position="30"/>
    </location>
</feature>